<evidence type="ECO:0000259" key="2">
    <source>
        <dbReference type="Pfam" id="PF03527"/>
    </source>
</evidence>
<sequence length="321" mass="36127">MNGHDDALGRLIHKVVGSQAHGKPTRHETHFVWQGLRLLQEQDINTGKHQTYCYEEHGSYTPLAVIVKQPAGYRYYWHHCDINSAPLDVTNEQGNTVWSGKYERFGFVRSSPLSFYSDPEREMESFEQNLRYAGQYFDNETGLHFNTFRFYDPQIGRFIMPDPIGLLGGINLYAYAPNPLGWIDPWGLCRRGNAATKSHMDDVRDQFAKDNPGFTHLAGGRDAISKVELPETYLKPLPGNTGRKGGSYTDMTFKDPNGKTVYIQTVDKGNINGMTQREWDNAVRITKQDPNAIVITVPKGSPLKPGALNTTGMTPGTVTQR</sequence>
<protein>
    <submittedName>
        <fullName evidence="3">RHS repeat-associated core domain protein</fullName>
    </submittedName>
</protein>
<dbReference type="Proteomes" id="UP000004506">
    <property type="component" value="Unassembled WGS sequence"/>
</dbReference>
<dbReference type="NCBIfam" id="TIGR03696">
    <property type="entry name" value="Rhs_assc_core"/>
    <property type="match status" value="1"/>
</dbReference>
<dbReference type="InterPro" id="IPR001826">
    <property type="entry name" value="RHS"/>
</dbReference>
<dbReference type="PANTHER" id="PTHR32305:SF15">
    <property type="entry name" value="PROTEIN RHSA-RELATED"/>
    <property type="match status" value="1"/>
</dbReference>
<dbReference type="InterPro" id="IPR050708">
    <property type="entry name" value="T6SS_VgrG/RHS"/>
</dbReference>
<dbReference type="RefSeq" id="WP_004917082.1">
    <property type="nucleotide sequence ID" value="NZ_DS607659.1"/>
</dbReference>
<organism evidence="3 4">
    <name type="scientific">Providencia stuartii ATCC 25827</name>
    <dbReference type="NCBI Taxonomy" id="471874"/>
    <lineage>
        <taxon>Bacteria</taxon>
        <taxon>Pseudomonadati</taxon>
        <taxon>Pseudomonadota</taxon>
        <taxon>Gammaproteobacteria</taxon>
        <taxon>Enterobacterales</taxon>
        <taxon>Morganellaceae</taxon>
        <taxon>Providencia</taxon>
    </lineage>
</organism>
<dbReference type="InterPro" id="IPR022385">
    <property type="entry name" value="Rhs_assc_core"/>
</dbReference>
<dbReference type="Gene3D" id="2.180.10.10">
    <property type="entry name" value="RHS repeat-associated core"/>
    <property type="match status" value="1"/>
</dbReference>
<dbReference type="AlphaFoldDB" id="A0AA86YNT8"/>
<reference evidence="4" key="2">
    <citation type="submission" date="2008-04" db="EMBL/GenBank/DDBJ databases">
        <title>Draft genome sequence of Providencia stuartii(ATCC 25827).</title>
        <authorList>
            <person name="Sudarsanam P."/>
            <person name="Ley R."/>
            <person name="Guruge J."/>
            <person name="Turnbaugh P.J."/>
            <person name="Mahowald M."/>
            <person name="Liep D."/>
            <person name="Gordon J."/>
        </authorList>
    </citation>
    <scope>NUCLEOTIDE SEQUENCE [LARGE SCALE GENOMIC DNA]</scope>
    <source>
        <strain evidence="4">ATCC 25827</strain>
    </source>
</reference>
<gene>
    <name evidence="3" type="ORF">PROSTU_00818</name>
</gene>
<dbReference type="PANTHER" id="PTHR32305">
    <property type="match status" value="1"/>
</dbReference>
<accession>A0AA86YNT8</accession>
<evidence type="ECO:0000313" key="3">
    <source>
        <dbReference type="EMBL" id="EDU61176.1"/>
    </source>
</evidence>
<comment type="caution">
    <text evidence="3">The sequence shown here is derived from an EMBL/GenBank/DDBJ whole genome shotgun (WGS) entry which is preliminary data.</text>
</comment>
<dbReference type="Pfam" id="PF03527">
    <property type="entry name" value="RHS"/>
    <property type="match status" value="1"/>
</dbReference>
<comment type="similarity">
    <text evidence="1">Belongs to the RHS family.</text>
</comment>
<reference evidence="3 4" key="3">
    <citation type="submission" date="2008-05" db="EMBL/GenBank/DDBJ databases">
        <authorList>
            <person name="Fulton L."/>
            <person name="Clifton S."/>
            <person name="Fulton B."/>
            <person name="Xu J."/>
            <person name="Minx P."/>
            <person name="Pepin K.H."/>
            <person name="Johnson M."/>
            <person name="Thiruvilangam P."/>
            <person name="Bhonagiri V."/>
            <person name="Nash W.E."/>
            <person name="Mardis E.R."/>
            <person name="Wilson R.K."/>
        </authorList>
    </citation>
    <scope>NUCLEOTIDE SEQUENCE [LARGE SCALE GENOMIC DNA]</scope>
    <source>
        <strain evidence="3 4">ATCC 25827</strain>
    </source>
</reference>
<dbReference type="EMBL" id="ABJD02000080">
    <property type="protein sequence ID" value="EDU61176.1"/>
    <property type="molecule type" value="Genomic_DNA"/>
</dbReference>
<feature type="domain" description="RHS protein conserved region" evidence="2">
    <location>
        <begin position="76"/>
        <end position="109"/>
    </location>
</feature>
<reference evidence="4" key="1">
    <citation type="submission" date="2008-04" db="EMBL/GenBank/DDBJ databases">
        <title>Draft genome sequence of Providencia stuartii (ATCC 25827).</title>
        <authorList>
            <person name="Sudarsanam P."/>
            <person name="Ley R."/>
            <person name="Guruge J."/>
            <person name="Turnbaugh P.J."/>
            <person name="Mahowald M."/>
            <person name="Liep D."/>
            <person name="Gordon J."/>
        </authorList>
    </citation>
    <scope>NUCLEOTIDE SEQUENCE [LARGE SCALE GENOMIC DNA]</scope>
    <source>
        <strain evidence="4">ATCC 25827</strain>
    </source>
</reference>
<proteinExistence type="inferred from homology"/>
<evidence type="ECO:0000313" key="4">
    <source>
        <dbReference type="Proteomes" id="UP000004506"/>
    </source>
</evidence>
<name>A0AA86YNT8_PROST</name>
<evidence type="ECO:0000256" key="1">
    <source>
        <dbReference type="ARBA" id="ARBA00009455"/>
    </source>
</evidence>